<proteinExistence type="inferred from homology"/>
<dbReference type="Proteomes" id="UP000095185">
    <property type="component" value="Chromosome"/>
</dbReference>
<dbReference type="KEGG" id="clz:BIU88_04895"/>
<dbReference type="OrthoDB" id="370795at2"/>
<dbReference type="RefSeq" id="WP_069809255.1">
    <property type="nucleotide sequence ID" value="NZ_CP017305.1"/>
</dbReference>
<comment type="function">
    <text evidence="2">Antitoxin component of a type II toxin-antitoxin (TA) system.</text>
</comment>
<dbReference type="Pfam" id="PF02604">
    <property type="entry name" value="PhdYeFM_antitox"/>
    <property type="match status" value="1"/>
</dbReference>
<name>A0A1D8D638_CHLLM</name>
<dbReference type="Gene3D" id="3.40.1620.10">
    <property type="entry name" value="YefM-like domain"/>
    <property type="match status" value="1"/>
</dbReference>
<accession>A0A1D8D638</accession>
<organism evidence="3 4">
    <name type="scientific">Chlorobaculum limnaeum</name>
    <dbReference type="NCBI Taxonomy" id="274537"/>
    <lineage>
        <taxon>Bacteria</taxon>
        <taxon>Pseudomonadati</taxon>
        <taxon>Chlorobiota</taxon>
        <taxon>Chlorobiia</taxon>
        <taxon>Chlorobiales</taxon>
        <taxon>Chlorobiaceae</taxon>
        <taxon>Chlorobaculum</taxon>
    </lineage>
</organism>
<protein>
    <recommendedName>
        <fullName evidence="2">Antitoxin</fullName>
    </recommendedName>
</protein>
<evidence type="ECO:0000313" key="4">
    <source>
        <dbReference type="Proteomes" id="UP000095185"/>
    </source>
</evidence>
<comment type="similarity">
    <text evidence="1 2">Belongs to the phD/YefM antitoxin family.</text>
</comment>
<dbReference type="SUPFAM" id="SSF143120">
    <property type="entry name" value="YefM-like"/>
    <property type="match status" value="1"/>
</dbReference>
<evidence type="ECO:0000256" key="1">
    <source>
        <dbReference type="ARBA" id="ARBA00009981"/>
    </source>
</evidence>
<evidence type="ECO:0000313" key="3">
    <source>
        <dbReference type="EMBL" id="AOS83538.1"/>
    </source>
</evidence>
<dbReference type="InterPro" id="IPR006442">
    <property type="entry name" value="Antitoxin_Phd/YefM"/>
</dbReference>
<gene>
    <name evidence="3" type="ORF">BIU88_04895</name>
</gene>
<dbReference type="InterPro" id="IPR036165">
    <property type="entry name" value="YefM-like_sf"/>
</dbReference>
<dbReference type="STRING" id="274537.BIU88_04895"/>
<sequence>MKTYTYTEARQHLSSVLEKARKEGEVMIRRKDGQLFVLRPASRSGSPLDVPGIDLNITTEELIGIQREIRERGHESAS</sequence>
<keyword evidence="4" id="KW-1185">Reference proteome</keyword>
<dbReference type="AlphaFoldDB" id="A0A1D8D638"/>
<reference evidence="3" key="1">
    <citation type="submission" date="2016-09" db="EMBL/GenBank/DDBJ databases">
        <title>Genome sequence of Chlorobaculum limnaeum.</title>
        <authorList>
            <person name="Liu Z."/>
            <person name="Tank M."/>
            <person name="Bryant D.A."/>
        </authorList>
    </citation>
    <scope>NUCLEOTIDE SEQUENCE [LARGE SCALE GENOMIC DNA]</scope>
    <source>
        <strain evidence="3">DSM 1677</strain>
    </source>
</reference>
<dbReference type="EMBL" id="CP017305">
    <property type="protein sequence ID" value="AOS83538.1"/>
    <property type="molecule type" value="Genomic_DNA"/>
</dbReference>
<evidence type="ECO:0000256" key="2">
    <source>
        <dbReference type="RuleBase" id="RU362080"/>
    </source>
</evidence>